<name>G7DXU7_MIXOS</name>
<comment type="caution">
    <text evidence="2">The sequence shown here is derived from an EMBL/GenBank/DDBJ whole genome shotgun (WGS) entry which is preliminary data.</text>
</comment>
<protein>
    <submittedName>
        <fullName evidence="2">Uncharacterized protein</fullName>
    </submittedName>
</protein>
<dbReference type="AlphaFoldDB" id="G7DXU7"/>
<feature type="signal peptide" evidence="1">
    <location>
        <begin position="1"/>
        <end position="19"/>
    </location>
</feature>
<organism evidence="2 3">
    <name type="scientific">Mixia osmundae (strain CBS 9802 / IAM 14324 / JCM 22182 / KY 12970)</name>
    <dbReference type="NCBI Taxonomy" id="764103"/>
    <lineage>
        <taxon>Eukaryota</taxon>
        <taxon>Fungi</taxon>
        <taxon>Dikarya</taxon>
        <taxon>Basidiomycota</taxon>
        <taxon>Pucciniomycotina</taxon>
        <taxon>Mixiomycetes</taxon>
        <taxon>Mixiales</taxon>
        <taxon>Mixiaceae</taxon>
        <taxon>Mixia</taxon>
    </lineage>
</organism>
<gene>
    <name evidence="2" type="primary">Mo02061</name>
    <name evidence="2" type="ORF">E5Q_02061</name>
</gene>
<feature type="chain" id="PRO_5003492574" evidence="1">
    <location>
        <begin position="20"/>
        <end position="233"/>
    </location>
</feature>
<evidence type="ECO:0000313" key="3">
    <source>
        <dbReference type="Proteomes" id="UP000009131"/>
    </source>
</evidence>
<proteinExistence type="predicted"/>
<accession>G7DXU7</accession>
<evidence type="ECO:0000256" key="1">
    <source>
        <dbReference type="SAM" id="SignalP"/>
    </source>
</evidence>
<dbReference type="HOGENOM" id="CLU_1190166_0_0_1"/>
<reference evidence="2 3" key="2">
    <citation type="journal article" date="2012" name="Open Biol.">
        <title>Characteristics of nucleosomes and linker DNA regions on the genome of the basidiomycete Mixia osmundae revealed by mono- and dinucleosome mapping.</title>
        <authorList>
            <person name="Nishida H."/>
            <person name="Kondo S."/>
            <person name="Matsumoto T."/>
            <person name="Suzuki Y."/>
            <person name="Yoshikawa H."/>
            <person name="Taylor T.D."/>
            <person name="Sugiyama J."/>
        </authorList>
    </citation>
    <scope>NUCLEOTIDE SEQUENCE [LARGE SCALE GENOMIC DNA]</scope>
    <source>
        <strain evidence="3">CBS 9802 / IAM 14324 / JCM 22182 / KY 12970</strain>
    </source>
</reference>
<keyword evidence="1" id="KW-0732">Signal</keyword>
<dbReference type="InParanoid" id="G7DXU7"/>
<reference evidence="2 3" key="1">
    <citation type="journal article" date="2011" name="J. Gen. Appl. Microbiol.">
        <title>Draft genome sequencing of the enigmatic basidiomycete Mixia osmundae.</title>
        <authorList>
            <person name="Nishida H."/>
            <person name="Nagatsuka Y."/>
            <person name="Sugiyama J."/>
        </authorList>
    </citation>
    <scope>NUCLEOTIDE SEQUENCE [LARGE SCALE GENOMIC DNA]</scope>
    <source>
        <strain evidence="3">CBS 9802 / IAM 14324 / JCM 22182 / KY 12970</strain>
    </source>
</reference>
<keyword evidence="3" id="KW-1185">Reference proteome</keyword>
<dbReference type="EMBL" id="BABT02000062">
    <property type="protein sequence ID" value="GAA95407.1"/>
    <property type="molecule type" value="Genomic_DNA"/>
</dbReference>
<sequence>MLAVWLVSLGLISLSCIEAKWLSHSALIAKAESVPAGEHNYYREHLDKITASLNEVRGGEKDPDILPDGYTGTRFYELRGWFECQCAGAVTIVHDEKEPFYLCKPPGYIQVTSDRAGAQNHLKHVDQREIMGTPPSNQRVTAYFAVQHRPGEANSAWQDCTLHYQTWTVMMFLNFDAIYITEENTVLYAKPDEGAYFSDKCDDAAMKSIGLPESKSQVLPLRVTIQLRSMAGQ</sequence>
<dbReference type="Proteomes" id="UP000009131">
    <property type="component" value="Unassembled WGS sequence"/>
</dbReference>
<evidence type="ECO:0000313" key="2">
    <source>
        <dbReference type="EMBL" id="GAA95407.1"/>
    </source>
</evidence>